<comment type="similarity">
    <text evidence="2">Belongs to the peptidase S1 family. CLIP subfamily.</text>
</comment>
<dbReference type="PANTHER" id="PTHR24256">
    <property type="entry name" value="TRYPTASE-RELATED"/>
    <property type="match status" value="1"/>
</dbReference>
<dbReference type="SMART" id="SM00020">
    <property type="entry name" value="Tryp_SPc"/>
    <property type="match status" value="1"/>
</dbReference>
<feature type="domain" description="Peptidase S1" evidence="5">
    <location>
        <begin position="46"/>
        <end position="405"/>
    </location>
</feature>
<dbReference type="AlphaFoldDB" id="A0A5S6QIV4"/>
<evidence type="ECO:0000313" key="6">
    <source>
        <dbReference type="Proteomes" id="UP000046395"/>
    </source>
</evidence>
<dbReference type="WBParaSite" id="TMUE_2000007095.1">
    <property type="protein sequence ID" value="TMUE_2000007095.1"/>
    <property type="gene ID" value="WBGene00288246"/>
</dbReference>
<dbReference type="InterPro" id="IPR009003">
    <property type="entry name" value="Peptidase_S1_PA"/>
</dbReference>
<dbReference type="Pfam" id="PF00089">
    <property type="entry name" value="Trypsin"/>
    <property type="match status" value="2"/>
</dbReference>
<accession>A0A5S6QIV4</accession>
<evidence type="ECO:0000256" key="4">
    <source>
        <dbReference type="SAM" id="SignalP"/>
    </source>
</evidence>
<dbReference type="Proteomes" id="UP000046395">
    <property type="component" value="Unassembled WGS sequence"/>
</dbReference>
<dbReference type="InterPro" id="IPR033116">
    <property type="entry name" value="TRYPSIN_SER"/>
</dbReference>
<dbReference type="Gene3D" id="2.40.10.10">
    <property type="entry name" value="Trypsin-like serine proteases"/>
    <property type="match status" value="2"/>
</dbReference>
<reference evidence="7" key="1">
    <citation type="submission" date="2019-12" db="UniProtKB">
        <authorList>
            <consortium name="WormBaseParasite"/>
        </authorList>
    </citation>
    <scope>IDENTIFICATION</scope>
</reference>
<organism evidence="6 7">
    <name type="scientific">Trichuris muris</name>
    <name type="common">Mouse whipworm</name>
    <dbReference type="NCBI Taxonomy" id="70415"/>
    <lineage>
        <taxon>Eukaryota</taxon>
        <taxon>Metazoa</taxon>
        <taxon>Ecdysozoa</taxon>
        <taxon>Nematoda</taxon>
        <taxon>Enoplea</taxon>
        <taxon>Dorylaimia</taxon>
        <taxon>Trichinellida</taxon>
        <taxon>Trichuridae</taxon>
        <taxon>Trichuris</taxon>
    </lineage>
</organism>
<keyword evidence="6" id="KW-1185">Reference proteome</keyword>
<keyword evidence="3" id="KW-0378">Hydrolase</keyword>
<dbReference type="SUPFAM" id="SSF50494">
    <property type="entry name" value="Trypsin-like serine proteases"/>
    <property type="match status" value="2"/>
</dbReference>
<dbReference type="GO" id="GO:0006508">
    <property type="term" value="P:proteolysis"/>
    <property type="evidence" value="ECO:0007669"/>
    <property type="project" value="UniProtKB-KW"/>
</dbReference>
<feature type="chain" id="PRO_5024436674" evidence="4">
    <location>
        <begin position="26"/>
        <end position="408"/>
    </location>
</feature>
<protein>
    <submittedName>
        <fullName evidence="7">Peptidase S1 domain-containing protein</fullName>
    </submittedName>
</protein>
<dbReference type="GO" id="GO:0004252">
    <property type="term" value="F:serine-type endopeptidase activity"/>
    <property type="evidence" value="ECO:0007669"/>
    <property type="project" value="InterPro"/>
</dbReference>
<evidence type="ECO:0000256" key="1">
    <source>
        <dbReference type="ARBA" id="ARBA00023157"/>
    </source>
</evidence>
<name>A0A5S6QIV4_TRIMR</name>
<evidence type="ECO:0000256" key="2">
    <source>
        <dbReference type="ARBA" id="ARBA00024195"/>
    </source>
</evidence>
<dbReference type="PROSITE" id="PS00135">
    <property type="entry name" value="TRYPSIN_SER"/>
    <property type="match status" value="1"/>
</dbReference>
<feature type="signal peptide" evidence="4">
    <location>
        <begin position="1"/>
        <end position="25"/>
    </location>
</feature>
<evidence type="ECO:0000313" key="7">
    <source>
        <dbReference type="WBParaSite" id="TMUE_2000007095.1"/>
    </source>
</evidence>
<dbReference type="PROSITE" id="PS00134">
    <property type="entry name" value="TRYPSIN_HIS"/>
    <property type="match status" value="1"/>
</dbReference>
<evidence type="ECO:0000259" key="5">
    <source>
        <dbReference type="PROSITE" id="PS50240"/>
    </source>
</evidence>
<dbReference type="InterPro" id="IPR018114">
    <property type="entry name" value="TRYPSIN_HIS"/>
</dbReference>
<dbReference type="InterPro" id="IPR043504">
    <property type="entry name" value="Peptidase_S1_PA_chymotrypsin"/>
</dbReference>
<keyword evidence="4" id="KW-0732">Signal</keyword>
<keyword evidence="3" id="KW-0720">Serine protease</keyword>
<keyword evidence="1" id="KW-1015">Disulfide bond</keyword>
<keyword evidence="3" id="KW-0645">Protease</keyword>
<dbReference type="CDD" id="cd00190">
    <property type="entry name" value="Tryp_SPc"/>
    <property type="match status" value="1"/>
</dbReference>
<dbReference type="InterPro" id="IPR001254">
    <property type="entry name" value="Trypsin_dom"/>
</dbReference>
<sequence length="408" mass="45843">MLSRVNAVLFILVWTSFQFSSICEAICGQPHFMPLLSLENVGYSRIANGIEARKHSHPWQAFITVNFGKKMQSCGGSLIDWYNNNATDLVLTAAHCLIEKIHVAKYSAVEEIKFYWRRHREKGKYVGAPIANASQLNVFLGVHHFYAFDENTQRLAVVGLAADYFNKYTWGKDIALLKLERKVVYNKFIQGICLPSPNEDLPIGGYPCFVTGWGYLDGKKTEAGELQQIEVDIFKRSMCMLYTDTKTMFCAGSKKTHIGTCPLVQVAAISTGHYEHYSRQNDIALLKLKREVPYDERITGVCIPSSYQDTPLREQLCYVTGWGRMNNGNAKATVLQQIEVRLFEGETCGPYVNLYTMFCAGSKTENIGICLGDSGGPLVCDDDIYHPAVFTKVSAYLPWLKQTALALQ</sequence>
<dbReference type="PROSITE" id="PS50240">
    <property type="entry name" value="TRYPSIN_DOM"/>
    <property type="match status" value="1"/>
</dbReference>
<dbReference type="STRING" id="70415.A0A5S6QIV4"/>
<evidence type="ECO:0000256" key="3">
    <source>
        <dbReference type="RuleBase" id="RU363034"/>
    </source>
</evidence>
<proteinExistence type="inferred from homology"/>
<dbReference type="InterPro" id="IPR051487">
    <property type="entry name" value="Ser/Thr_Proteases_Immune/Dev"/>
</dbReference>